<dbReference type="InterPro" id="IPR042110">
    <property type="entry name" value="Adenylosuccinate_synth_dom2"/>
</dbReference>
<feature type="binding site" description="in other chain" evidence="8">
    <location>
        <begin position="40"/>
        <end position="43"/>
    </location>
    <ligand>
        <name>IMP</name>
        <dbReference type="ChEBI" id="CHEBI:58053"/>
        <note>ligand shared between dimeric partners</note>
    </ligand>
</feature>
<keyword evidence="7 8" id="KW-0342">GTP-binding</keyword>
<name>A0A084U3T1_MALIO</name>
<feature type="binding site" evidence="8">
    <location>
        <begin position="298"/>
        <end position="304"/>
    </location>
    <ligand>
        <name>substrate</name>
    </ligand>
</feature>
<feature type="binding site" evidence="8">
    <location>
        <position position="15"/>
    </location>
    <ligand>
        <name>Mg(2+)</name>
        <dbReference type="ChEBI" id="CHEBI:18420"/>
    </ligand>
</feature>
<evidence type="ECO:0000256" key="3">
    <source>
        <dbReference type="ARBA" id="ARBA00022723"/>
    </source>
</evidence>
<feature type="binding site" evidence="8">
    <location>
        <position position="42"/>
    </location>
    <ligand>
        <name>Mg(2+)</name>
        <dbReference type="ChEBI" id="CHEBI:18420"/>
    </ligand>
</feature>
<evidence type="ECO:0000256" key="2">
    <source>
        <dbReference type="ARBA" id="ARBA00022598"/>
    </source>
</evidence>
<keyword evidence="3 8" id="KW-0479">Metal-binding</keyword>
<comment type="pathway">
    <text evidence="8">Purine metabolism; AMP biosynthesis via de novo pathway; AMP from IMP: step 1/2.</text>
</comment>
<comment type="cofactor">
    <cofactor evidence="8">
        <name>Mg(2+)</name>
        <dbReference type="ChEBI" id="CHEBI:18420"/>
    </cofactor>
    <text evidence="8">Binds 1 Mg(2+) ion per subunit.</text>
</comment>
<dbReference type="PANTHER" id="PTHR11846:SF0">
    <property type="entry name" value="ADENYLOSUCCINATE SYNTHETASE"/>
    <property type="match status" value="1"/>
</dbReference>
<evidence type="ECO:0000256" key="6">
    <source>
        <dbReference type="ARBA" id="ARBA00022842"/>
    </source>
</evidence>
<evidence type="ECO:0000256" key="7">
    <source>
        <dbReference type="ARBA" id="ARBA00023134"/>
    </source>
</evidence>
<dbReference type="GO" id="GO:0044208">
    <property type="term" value="P:'de novo' AMP biosynthetic process"/>
    <property type="evidence" value="ECO:0007669"/>
    <property type="project" value="UniProtKB-UniRule"/>
</dbReference>
<dbReference type="InterPro" id="IPR033128">
    <property type="entry name" value="Adenylosuccin_syn_Lys_AS"/>
</dbReference>
<dbReference type="HAMAP" id="MF_00011">
    <property type="entry name" value="Adenylosucc_synth"/>
    <property type="match status" value="1"/>
</dbReference>
<dbReference type="EC" id="6.3.4.4" evidence="8"/>
<dbReference type="Gene3D" id="1.10.300.10">
    <property type="entry name" value="Adenylosuccinate Synthetase, subunit A, domain 2"/>
    <property type="match status" value="1"/>
</dbReference>
<dbReference type="InterPro" id="IPR027417">
    <property type="entry name" value="P-loop_NTPase"/>
</dbReference>
<keyword evidence="2 8" id="KW-0436">Ligase</keyword>
<comment type="caution">
    <text evidence="10">The sequence shown here is derived from an EMBL/GenBank/DDBJ whole genome shotgun (WGS) entry which is preliminary data.</text>
</comment>
<feature type="binding site" description="in other chain" evidence="8">
    <location>
        <position position="239"/>
    </location>
    <ligand>
        <name>IMP</name>
        <dbReference type="ChEBI" id="CHEBI:58053"/>
        <note>ligand shared between dimeric partners</note>
    </ligand>
</feature>
<keyword evidence="4 8" id="KW-0547">Nucleotide-binding</keyword>
<evidence type="ECO:0000256" key="8">
    <source>
        <dbReference type="HAMAP-Rule" id="MF_00011"/>
    </source>
</evidence>
<evidence type="ECO:0000256" key="4">
    <source>
        <dbReference type="ARBA" id="ARBA00022741"/>
    </source>
</evidence>
<dbReference type="EMBL" id="AWQU01000075">
    <property type="protein sequence ID" value="KFB07617.1"/>
    <property type="molecule type" value="Genomic_DNA"/>
</dbReference>
<feature type="binding site" evidence="8">
    <location>
        <begin position="330"/>
        <end position="332"/>
    </location>
    <ligand>
        <name>GTP</name>
        <dbReference type="ChEBI" id="CHEBI:37565"/>
    </ligand>
</feature>
<dbReference type="GO" id="GO:0005525">
    <property type="term" value="F:GTP binding"/>
    <property type="evidence" value="ECO:0007669"/>
    <property type="project" value="UniProtKB-UniRule"/>
</dbReference>
<feature type="binding site" description="in other chain" evidence="8">
    <location>
        <position position="224"/>
    </location>
    <ligand>
        <name>IMP</name>
        <dbReference type="ChEBI" id="CHEBI:58053"/>
        <note>ligand shared between dimeric partners</note>
    </ligand>
</feature>
<dbReference type="FunFam" id="3.90.170.10:FF:000001">
    <property type="entry name" value="Adenylosuccinate synthetase"/>
    <property type="match status" value="1"/>
</dbReference>
<gene>
    <name evidence="8 10" type="primary">purA</name>
    <name evidence="10" type="ORF">P271_465</name>
</gene>
<comment type="function">
    <text evidence="8">Plays an important role in the de novo pathway of purine nucleotide biosynthesis. Catalyzes the first committed step in the biosynthesis of AMP from IMP.</text>
</comment>
<feature type="binding site" description="in other chain" evidence="8">
    <location>
        <position position="302"/>
    </location>
    <ligand>
        <name>IMP</name>
        <dbReference type="ChEBI" id="CHEBI:58053"/>
        <note>ligand shared between dimeric partners</note>
    </ligand>
</feature>
<dbReference type="RefSeq" id="WP_004024578.1">
    <property type="nucleotide sequence ID" value="NZ_AWQU01000075.1"/>
</dbReference>
<comment type="subcellular location">
    <subcellularLocation>
        <location evidence="8">Cytoplasm</location>
    </subcellularLocation>
</comment>
<comment type="catalytic activity">
    <reaction evidence="8">
        <text>IMP + L-aspartate + GTP = N(6)-(1,2-dicarboxyethyl)-AMP + GDP + phosphate + 2 H(+)</text>
        <dbReference type="Rhea" id="RHEA:15753"/>
        <dbReference type="ChEBI" id="CHEBI:15378"/>
        <dbReference type="ChEBI" id="CHEBI:29991"/>
        <dbReference type="ChEBI" id="CHEBI:37565"/>
        <dbReference type="ChEBI" id="CHEBI:43474"/>
        <dbReference type="ChEBI" id="CHEBI:57567"/>
        <dbReference type="ChEBI" id="CHEBI:58053"/>
        <dbReference type="ChEBI" id="CHEBI:58189"/>
        <dbReference type="EC" id="6.3.4.4"/>
    </reaction>
</comment>
<evidence type="ECO:0000256" key="9">
    <source>
        <dbReference type="PROSITE-ProRule" id="PRU10134"/>
    </source>
</evidence>
<dbReference type="NCBIfam" id="TIGR00184">
    <property type="entry name" value="purA"/>
    <property type="match status" value="1"/>
</dbReference>
<dbReference type="GO" id="GO:0046040">
    <property type="term" value="P:IMP metabolic process"/>
    <property type="evidence" value="ECO:0007669"/>
    <property type="project" value="TreeGrafter"/>
</dbReference>
<evidence type="ECO:0000313" key="11">
    <source>
        <dbReference type="Proteomes" id="UP000028523"/>
    </source>
</evidence>
<feature type="active site" evidence="9">
    <location>
        <position position="141"/>
    </location>
</feature>
<dbReference type="Pfam" id="PF00709">
    <property type="entry name" value="Adenylsucc_synt"/>
    <property type="match status" value="1"/>
</dbReference>
<comment type="similarity">
    <text evidence="8">Belongs to the adenylosuccinate synthetase family.</text>
</comment>
<feature type="binding site" evidence="8">
    <location>
        <begin position="14"/>
        <end position="20"/>
    </location>
    <ligand>
        <name>GTP</name>
        <dbReference type="ChEBI" id="CHEBI:37565"/>
    </ligand>
</feature>
<reference evidence="10 11" key="1">
    <citation type="journal article" date="2014" name="PLoS ONE">
        <title>Reduction of Hydrogen Peroxide Accumulation and Toxicity by a Catalase from Mycoplasma iowae.</title>
        <authorList>
            <person name="Pritchard R.E."/>
            <person name="Prassinos A.J."/>
            <person name="Osborne J.D."/>
            <person name="Raviv Z."/>
            <person name="Balish M.F."/>
        </authorList>
    </citation>
    <scope>NUCLEOTIDE SEQUENCE [LARGE SCALE GENOMIC DNA]</scope>
    <source>
        <strain evidence="10 11">DK-CPA</strain>
    </source>
</reference>
<evidence type="ECO:0000256" key="1">
    <source>
        <dbReference type="ARBA" id="ARBA00011738"/>
    </source>
</evidence>
<dbReference type="GO" id="GO:0004019">
    <property type="term" value="F:adenylosuccinate synthase activity"/>
    <property type="evidence" value="ECO:0007669"/>
    <property type="project" value="UniProtKB-UniRule"/>
</dbReference>
<dbReference type="SUPFAM" id="SSF52540">
    <property type="entry name" value="P-loop containing nucleoside triphosphate hydrolases"/>
    <property type="match status" value="1"/>
</dbReference>
<feature type="binding site" evidence="8">
    <location>
        <begin position="412"/>
        <end position="414"/>
    </location>
    <ligand>
        <name>GTP</name>
        <dbReference type="ChEBI" id="CHEBI:37565"/>
    </ligand>
</feature>
<accession>A0A084U3T1</accession>
<dbReference type="Gene3D" id="3.40.440.10">
    <property type="entry name" value="Adenylosuccinate Synthetase, subunit A, domain 1"/>
    <property type="match status" value="1"/>
</dbReference>
<dbReference type="UniPathway" id="UPA00075">
    <property type="reaction ID" value="UER00335"/>
</dbReference>
<feature type="binding site" evidence="8">
    <location>
        <position position="144"/>
    </location>
    <ligand>
        <name>IMP</name>
        <dbReference type="ChEBI" id="CHEBI:58053"/>
        <note>ligand shared between dimeric partners</note>
    </ligand>
</feature>
<feature type="binding site" description="in other chain" evidence="8">
    <location>
        <position position="130"/>
    </location>
    <ligand>
        <name>IMP</name>
        <dbReference type="ChEBI" id="CHEBI:58053"/>
        <note>ligand shared between dimeric partners</note>
    </ligand>
</feature>
<keyword evidence="5 8" id="KW-0658">Purine biosynthesis</keyword>
<comment type="subunit">
    <text evidence="1 8">Homodimer.</text>
</comment>
<dbReference type="GeneID" id="96866824"/>
<evidence type="ECO:0000256" key="5">
    <source>
        <dbReference type="ARBA" id="ARBA00022755"/>
    </source>
</evidence>
<dbReference type="CDD" id="cd03108">
    <property type="entry name" value="AdSS"/>
    <property type="match status" value="1"/>
</dbReference>
<dbReference type="PANTHER" id="PTHR11846">
    <property type="entry name" value="ADENYLOSUCCINATE SYNTHETASE"/>
    <property type="match status" value="1"/>
</dbReference>
<proteinExistence type="inferred from homology"/>
<feature type="binding site" evidence="8">
    <location>
        <position position="304"/>
    </location>
    <ligand>
        <name>GTP</name>
        <dbReference type="ChEBI" id="CHEBI:37565"/>
    </ligand>
</feature>
<dbReference type="GO" id="GO:0000287">
    <property type="term" value="F:magnesium ion binding"/>
    <property type="evidence" value="ECO:0007669"/>
    <property type="project" value="UniProtKB-UniRule"/>
</dbReference>
<dbReference type="InterPro" id="IPR042111">
    <property type="entry name" value="Adenylosuccinate_synth_dom3"/>
</dbReference>
<protein>
    <recommendedName>
        <fullName evidence="8">Adenylosuccinate synthetase</fullName>
        <shortName evidence="8">AMPSase</shortName>
        <shortName evidence="8">AdSS</shortName>
        <ecNumber evidence="8">6.3.4.4</ecNumber>
    </recommendedName>
    <alternativeName>
        <fullName evidence="8">IMP--aspartate ligase</fullName>
    </alternativeName>
</protein>
<keyword evidence="11" id="KW-1185">Reference proteome</keyword>
<dbReference type="NCBIfam" id="NF002223">
    <property type="entry name" value="PRK01117.1"/>
    <property type="match status" value="1"/>
</dbReference>
<dbReference type="Gene3D" id="3.90.170.10">
    <property type="entry name" value="Adenylosuccinate Synthetase, subunit A, domain 3"/>
    <property type="match status" value="1"/>
</dbReference>
<dbReference type="InterPro" id="IPR001114">
    <property type="entry name" value="Adenylosuccinate_synthetase"/>
</dbReference>
<dbReference type="GO" id="GO:0005737">
    <property type="term" value="C:cytoplasm"/>
    <property type="evidence" value="ECO:0007669"/>
    <property type="project" value="UniProtKB-SubCell"/>
</dbReference>
<sequence>MNKNLLGIIGTQYGDEGKGKFVDTLSQEYQIIVRYQGGDNAGHTIKFNDNKFKLRLIPSGIFNPNNTVVIGNGVVVNPKTLVEEIKYLNDANIDTSKLLISDRAHVIFDFHVALDTLNEENKQDNKIGTTKRGIGPCYTDKVARIGIRMCDLFDLNTLENKLEENLKEKNILFKYYNKQTYDYKLVAKEYYELAKQFKDKVIDTVTFLNKQIKQNKKILFEGAQGVLLDIDHGTYPFVTSSSIVSAMASGSGIGMTSIKNILGIVKAYTSRVGSGPFVSEIKDDLAEKIRIKGNEFGTVTKRPRRIGWLDIVSLNYSLNVAGITELAITLIDVLSGLEKIKICVAYEYNNEIIDYLLPDNNRYGECKPVYIEIDGWNEDITNCKSISDLPENCKKYLLLIEKLTNRKIAYVSVGPDRNQTIRVTQND</sequence>
<feature type="active site" description="Proton acceptor" evidence="8">
    <location>
        <position position="15"/>
    </location>
</feature>
<organism evidence="10 11">
    <name type="scientific">Malacoplasma iowae DK-CPA</name>
    <dbReference type="NCBI Taxonomy" id="1394179"/>
    <lineage>
        <taxon>Bacteria</taxon>
        <taxon>Bacillati</taxon>
        <taxon>Mycoplasmatota</taxon>
        <taxon>Mycoplasmoidales</taxon>
        <taxon>Mycoplasmoidaceae</taxon>
        <taxon>Malacoplasma</taxon>
    </lineage>
</organism>
<dbReference type="PROSITE" id="PS00513">
    <property type="entry name" value="ADENYLOSUCCIN_SYN_2"/>
    <property type="match status" value="1"/>
</dbReference>
<keyword evidence="6 8" id="KW-0460">Magnesium</keyword>
<feature type="binding site" evidence="8">
    <location>
        <begin position="42"/>
        <end position="44"/>
    </location>
    <ligand>
        <name>GTP</name>
        <dbReference type="ChEBI" id="CHEBI:37565"/>
    </ligand>
</feature>
<dbReference type="FunFam" id="1.10.300.10:FF:000001">
    <property type="entry name" value="Adenylosuccinate synthetase"/>
    <property type="match status" value="1"/>
</dbReference>
<dbReference type="InterPro" id="IPR042109">
    <property type="entry name" value="Adenylosuccinate_synth_dom1"/>
</dbReference>
<feature type="active site" description="Proton donor" evidence="8">
    <location>
        <position position="43"/>
    </location>
</feature>
<dbReference type="SMART" id="SM00788">
    <property type="entry name" value="Adenylsucc_synt"/>
    <property type="match status" value="1"/>
</dbReference>
<evidence type="ECO:0000313" key="10">
    <source>
        <dbReference type="EMBL" id="KFB07617.1"/>
    </source>
</evidence>
<keyword evidence="8" id="KW-0963">Cytoplasm</keyword>
<feature type="binding site" description="in other chain" evidence="8">
    <location>
        <begin position="15"/>
        <end position="18"/>
    </location>
    <ligand>
        <name>IMP</name>
        <dbReference type="ChEBI" id="CHEBI:58053"/>
        <note>ligand shared between dimeric partners</note>
    </ligand>
</feature>
<dbReference type="AlphaFoldDB" id="A0A084U3T1"/>
<dbReference type="Proteomes" id="UP000028523">
    <property type="component" value="Unassembled WGS sequence"/>
</dbReference>